<dbReference type="EMBL" id="CP030118">
    <property type="protein sequence ID" value="QDL09494.1"/>
    <property type="molecule type" value="Genomic_DNA"/>
</dbReference>
<keyword evidence="3" id="KW-1185">Reference proteome</keyword>
<dbReference type="CDD" id="cd00009">
    <property type="entry name" value="AAA"/>
    <property type="match status" value="1"/>
</dbReference>
<dbReference type="AlphaFoldDB" id="A0A856MGW6"/>
<evidence type="ECO:0000313" key="3">
    <source>
        <dbReference type="Proteomes" id="UP000503129"/>
    </source>
</evidence>
<sequence>MKCGLRNPRRTYPSIQKYKKKSKFKAANPVDELVQQVRSRCCEKLQNLYSKIQLLNRQQIDVDILYVDVYVLEKLTSESYATIPSLIESLNLRDDFDRLGLSKRGKRSPGLDAATQYSRLMVLGKPGSGKSTFLRHLAVANCKREFLENYIPVFIELRFIANVSEFHLPNYIHQEFGLADKRQTEEILQQGKVLIFLDRLDEISTQLRRKIQDQIISFSRYYYKNRFVITCRTQTSEYILPGFEYVEVADFNPRQVEYFVQNWFFALAETQQQGIELTEKLQS</sequence>
<dbReference type="PANTHER" id="PTHR46844:SF1">
    <property type="entry name" value="SLR5058 PROTEIN"/>
    <property type="match status" value="1"/>
</dbReference>
<proteinExistence type="predicted"/>
<dbReference type="SUPFAM" id="SSF52540">
    <property type="entry name" value="P-loop containing nucleoside triphosphate hydrolases"/>
    <property type="match status" value="1"/>
</dbReference>
<dbReference type="Pfam" id="PF05729">
    <property type="entry name" value="NACHT"/>
    <property type="match status" value="1"/>
</dbReference>
<dbReference type="InterPro" id="IPR027417">
    <property type="entry name" value="P-loop_NTPase"/>
</dbReference>
<protein>
    <recommendedName>
        <fullName evidence="1">NACHT domain-containing protein</fullName>
    </recommendedName>
</protein>
<reference evidence="2 3" key="1">
    <citation type="submission" date="2018-06" db="EMBL/GenBank/DDBJ databases">
        <title>Comparative genomics of Brasilonema spp. strains.</title>
        <authorList>
            <person name="Alvarenga D.O."/>
            <person name="Fiore M.F."/>
            <person name="Varani A.M."/>
        </authorList>
    </citation>
    <scope>NUCLEOTIDE SEQUENCE [LARGE SCALE GENOMIC DNA]</scope>
    <source>
        <strain evidence="2 3">CENA114</strain>
    </source>
</reference>
<evidence type="ECO:0000313" key="2">
    <source>
        <dbReference type="EMBL" id="QDL09494.1"/>
    </source>
</evidence>
<organism evidence="2 3">
    <name type="scientific">Brasilonema sennae CENA114</name>
    <dbReference type="NCBI Taxonomy" id="415709"/>
    <lineage>
        <taxon>Bacteria</taxon>
        <taxon>Bacillati</taxon>
        <taxon>Cyanobacteriota</taxon>
        <taxon>Cyanophyceae</taxon>
        <taxon>Nostocales</taxon>
        <taxon>Scytonemataceae</taxon>
        <taxon>Brasilonema</taxon>
        <taxon>Bromeliae group (in: Brasilonema)</taxon>
    </lineage>
</organism>
<dbReference type="Proteomes" id="UP000503129">
    <property type="component" value="Chromosome"/>
</dbReference>
<dbReference type="KEGG" id="bsen:DP114_17735"/>
<dbReference type="RefSeq" id="WP_169267455.1">
    <property type="nucleotide sequence ID" value="NZ_CAWOXK010000001.1"/>
</dbReference>
<name>A0A856MGW6_9CYAN</name>
<dbReference type="PROSITE" id="PS50837">
    <property type="entry name" value="NACHT"/>
    <property type="match status" value="1"/>
</dbReference>
<gene>
    <name evidence="2" type="ORF">DP114_17735</name>
</gene>
<dbReference type="PANTHER" id="PTHR46844">
    <property type="entry name" value="SLR5058 PROTEIN"/>
    <property type="match status" value="1"/>
</dbReference>
<dbReference type="InterPro" id="IPR007111">
    <property type="entry name" value="NACHT_NTPase"/>
</dbReference>
<accession>A0A856MGW6</accession>
<dbReference type="Gene3D" id="3.40.50.300">
    <property type="entry name" value="P-loop containing nucleotide triphosphate hydrolases"/>
    <property type="match status" value="1"/>
</dbReference>
<feature type="domain" description="NACHT" evidence="1">
    <location>
        <begin position="118"/>
        <end position="233"/>
    </location>
</feature>
<evidence type="ECO:0000259" key="1">
    <source>
        <dbReference type="PROSITE" id="PS50837"/>
    </source>
</evidence>